<gene>
    <name evidence="1" type="ORF">CFP56_028364</name>
</gene>
<comment type="caution">
    <text evidence="1">The sequence shown here is derived from an EMBL/GenBank/DDBJ whole genome shotgun (WGS) entry which is preliminary data.</text>
</comment>
<dbReference type="EMBL" id="PKMF04000464">
    <property type="protein sequence ID" value="KAK7830302.1"/>
    <property type="molecule type" value="Genomic_DNA"/>
</dbReference>
<proteinExistence type="predicted"/>
<accession>A0AAW0JU84</accession>
<organism evidence="1 2">
    <name type="scientific">Quercus suber</name>
    <name type="common">Cork oak</name>
    <dbReference type="NCBI Taxonomy" id="58331"/>
    <lineage>
        <taxon>Eukaryota</taxon>
        <taxon>Viridiplantae</taxon>
        <taxon>Streptophyta</taxon>
        <taxon>Embryophyta</taxon>
        <taxon>Tracheophyta</taxon>
        <taxon>Spermatophyta</taxon>
        <taxon>Magnoliopsida</taxon>
        <taxon>eudicotyledons</taxon>
        <taxon>Gunneridae</taxon>
        <taxon>Pentapetalae</taxon>
        <taxon>rosids</taxon>
        <taxon>fabids</taxon>
        <taxon>Fagales</taxon>
        <taxon>Fagaceae</taxon>
        <taxon>Quercus</taxon>
    </lineage>
</organism>
<dbReference type="Proteomes" id="UP000237347">
    <property type="component" value="Unassembled WGS sequence"/>
</dbReference>
<sequence length="63" mass="6817">MKINFEFCQFTCMPVNDYKKSDDCNSCPQPDKQSTLATLPQAAAGTGNSGKIKLLANETISNS</sequence>
<reference evidence="1 2" key="1">
    <citation type="journal article" date="2018" name="Sci. Data">
        <title>The draft genome sequence of cork oak.</title>
        <authorList>
            <person name="Ramos A.M."/>
            <person name="Usie A."/>
            <person name="Barbosa P."/>
            <person name="Barros P.M."/>
            <person name="Capote T."/>
            <person name="Chaves I."/>
            <person name="Simoes F."/>
            <person name="Abreu I."/>
            <person name="Carrasquinho I."/>
            <person name="Faro C."/>
            <person name="Guimaraes J.B."/>
            <person name="Mendonca D."/>
            <person name="Nobrega F."/>
            <person name="Rodrigues L."/>
            <person name="Saibo N.J.M."/>
            <person name="Varela M.C."/>
            <person name="Egas C."/>
            <person name="Matos J."/>
            <person name="Miguel C.M."/>
            <person name="Oliveira M.M."/>
            <person name="Ricardo C.P."/>
            <person name="Goncalves S."/>
        </authorList>
    </citation>
    <scope>NUCLEOTIDE SEQUENCE [LARGE SCALE GENOMIC DNA]</scope>
    <source>
        <strain evidence="2">cv. HL8</strain>
    </source>
</reference>
<protein>
    <submittedName>
        <fullName evidence="1">Uncharacterized protein</fullName>
    </submittedName>
</protein>
<name>A0AAW0JU84_QUESU</name>
<dbReference type="AlphaFoldDB" id="A0AAW0JU84"/>
<evidence type="ECO:0000313" key="1">
    <source>
        <dbReference type="EMBL" id="KAK7830302.1"/>
    </source>
</evidence>
<evidence type="ECO:0000313" key="2">
    <source>
        <dbReference type="Proteomes" id="UP000237347"/>
    </source>
</evidence>
<keyword evidence="2" id="KW-1185">Reference proteome</keyword>